<organism evidence="5 6">
    <name type="scientific">Actinomadura fulvescens</name>
    <dbReference type="NCBI Taxonomy" id="46160"/>
    <lineage>
        <taxon>Bacteria</taxon>
        <taxon>Bacillati</taxon>
        <taxon>Actinomycetota</taxon>
        <taxon>Actinomycetes</taxon>
        <taxon>Streptosporangiales</taxon>
        <taxon>Thermomonosporaceae</taxon>
        <taxon>Actinomadura</taxon>
    </lineage>
</organism>
<sequence>MPHLVEFGTGHLPPAERLDFWLDLVFQSHVRSWIKTEAEGDFTASTLSLDLGTVVVSVLTNPSIRGDRTAKLIRQCDPEVILVHLPLNSSGSVSQGKHHNAFSPGDVVLYDSSRPLRVQQNALNGVSRWILVEIPRATLEQLVPSVSSLIAVPGRATDGIGAVLTRYLDELLRNARDYTLAERTALNGVTVDLVAATCARLRAGHVPPETHRQVLFVHIRDFIDRRLGDPALTPQAIAAAHHISVRQLHKLFQLQGGPSVAAWIRIRRLERCRRDFADPRLGHLAVCVIARRWGFTDPAHFGRIFRETYGVTPTDYRHRHSDVP</sequence>
<dbReference type="RefSeq" id="WP_344542165.1">
    <property type="nucleotide sequence ID" value="NZ_BAAATD010000004.1"/>
</dbReference>
<evidence type="ECO:0000256" key="3">
    <source>
        <dbReference type="ARBA" id="ARBA00023163"/>
    </source>
</evidence>
<dbReference type="Pfam" id="PF14525">
    <property type="entry name" value="AraC_binding_2"/>
    <property type="match status" value="1"/>
</dbReference>
<dbReference type="SUPFAM" id="SSF46689">
    <property type="entry name" value="Homeodomain-like"/>
    <property type="match status" value="1"/>
</dbReference>
<dbReference type="PRINTS" id="PR00032">
    <property type="entry name" value="HTHARAC"/>
</dbReference>
<proteinExistence type="predicted"/>
<protein>
    <submittedName>
        <fullName evidence="5">Helix-turn-helix domain-containing protein</fullName>
    </submittedName>
</protein>
<dbReference type="SMART" id="SM00342">
    <property type="entry name" value="HTH_ARAC"/>
    <property type="match status" value="1"/>
</dbReference>
<keyword evidence="3" id="KW-0804">Transcription</keyword>
<dbReference type="InterPro" id="IPR035418">
    <property type="entry name" value="AraC-bd_2"/>
</dbReference>
<keyword evidence="6" id="KW-1185">Reference proteome</keyword>
<evidence type="ECO:0000259" key="4">
    <source>
        <dbReference type="PROSITE" id="PS01124"/>
    </source>
</evidence>
<reference evidence="6" key="1">
    <citation type="journal article" date="2019" name="Int. J. Syst. Evol. Microbiol.">
        <title>The Global Catalogue of Microorganisms (GCM) 10K type strain sequencing project: providing services to taxonomists for standard genome sequencing and annotation.</title>
        <authorList>
            <consortium name="The Broad Institute Genomics Platform"/>
            <consortium name="The Broad Institute Genome Sequencing Center for Infectious Disease"/>
            <person name="Wu L."/>
            <person name="Ma J."/>
        </authorList>
    </citation>
    <scope>NUCLEOTIDE SEQUENCE [LARGE SCALE GENOMIC DNA]</scope>
    <source>
        <strain evidence="6">JCM 6833</strain>
    </source>
</reference>
<dbReference type="Gene3D" id="1.10.10.60">
    <property type="entry name" value="Homeodomain-like"/>
    <property type="match status" value="1"/>
</dbReference>
<comment type="caution">
    <text evidence="5">The sequence shown here is derived from an EMBL/GenBank/DDBJ whole genome shotgun (WGS) entry which is preliminary data.</text>
</comment>
<dbReference type="InterPro" id="IPR018060">
    <property type="entry name" value="HTH_AraC"/>
</dbReference>
<name>A0ABP6C4F9_9ACTN</name>
<keyword evidence="1" id="KW-0805">Transcription regulation</keyword>
<evidence type="ECO:0000256" key="1">
    <source>
        <dbReference type="ARBA" id="ARBA00023015"/>
    </source>
</evidence>
<dbReference type="InterPro" id="IPR009057">
    <property type="entry name" value="Homeodomain-like_sf"/>
</dbReference>
<evidence type="ECO:0000256" key="2">
    <source>
        <dbReference type="ARBA" id="ARBA00023125"/>
    </source>
</evidence>
<dbReference type="Proteomes" id="UP001501509">
    <property type="component" value="Unassembled WGS sequence"/>
</dbReference>
<dbReference type="PANTHER" id="PTHR46796">
    <property type="entry name" value="HTH-TYPE TRANSCRIPTIONAL ACTIVATOR RHAS-RELATED"/>
    <property type="match status" value="1"/>
</dbReference>
<dbReference type="PANTHER" id="PTHR46796:SF6">
    <property type="entry name" value="ARAC SUBFAMILY"/>
    <property type="match status" value="1"/>
</dbReference>
<dbReference type="Pfam" id="PF12833">
    <property type="entry name" value="HTH_18"/>
    <property type="match status" value="1"/>
</dbReference>
<dbReference type="PROSITE" id="PS01124">
    <property type="entry name" value="HTH_ARAC_FAMILY_2"/>
    <property type="match status" value="1"/>
</dbReference>
<feature type="domain" description="HTH araC/xylS-type" evidence="4">
    <location>
        <begin position="217"/>
        <end position="319"/>
    </location>
</feature>
<dbReference type="InterPro" id="IPR050204">
    <property type="entry name" value="AraC_XylS_family_regulators"/>
</dbReference>
<dbReference type="EMBL" id="BAAATD010000004">
    <property type="protein sequence ID" value="GAA2598810.1"/>
    <property type="molecule type" value="Genomic_DNA"/>
</dbReference>
<evidence type="ECO:0000313" key="5">
    <source>
        <dbReference type="EMBL" id="GAA2598810.1"/>
    </source>
</evidence>
<evidence type="ECO:0000313" key="6">
    <source>
        <dbReference type="Proteomes" id="UP001501509"/>
    </source>
</evidence>
<accession>A0ABP6C4F9</accession>
<dbReference type="InterPro" id="IPR020449">
    <property type="entry name" value="Tscrpt_reg_AraC-type_HTH"/>
</dbReference>
<gene>
    <name evidence="5" type="ORF">GCM10010411_35460</name>
</gene>
<keyword evidence="2" id="KW-0238">DNA-binding</keyword>